<dbReference type="Gene3D" id="3.40.50.2300">
    <property type="match status" value="2"/>
</dbReference>
<dbReference type="PANTHER" id="PTHR35271:SF1">
    <property type="entry name" value="ABC TRANSPORTER, SUBSTRATE-BINDING LIPOPROTEIN"/>
    <property type="match status" value="1"/>
</dbReference>
<dbReference type="PANTHER" id="PTHR35271">
    <property type="entry name" value="ABC TRANSPORTER, SUBSTRATE-BINDING LIPOPROTEIN-RELATED"/>
    <property type="match status" value="1"/>
</dbReference>
<organism evidence="2 3">
    <name type="scientific">Candidatus Limousia pullorum</name>
    <dbReference type="NCBI Taxonomy" id="2840860"/>
    <lineage>
        <taxon>Bacteria</taxon>
        <taxon>Bacillati</taxon>
        <taxon>Bacillota</taxon>
        <taxon>Clostridia</taxon>
        <taxon>Eubacteriales</taxon>
        <taxon>Oscillospiraceae</taxon>
        <taxon>Oscillospiraceae incertae sedis</taxon>
        <taxon>Candidatus Limousia</taxon>
    </lineage>
</organism>
<evidence type="ECO:0000313" key="3">
    <source>
        <dbReference type="Proteomes" id="UP000824118"/>
    </source>
</evidence>
<dbReference type="AlphaFoldDB" id="A0A9D1S8D5"/>
<reference evidence="2" key="2">
    <citation type="journal article" date="2021" name="PeerJ">
        <title>Extensive microbial diversity within the chicken gut microbiome revealed by metagenomics and culture.</title>
        <authorList>
            <person name="Gilroy R."/>
            <person name="Ravi A."/>
            <person name="Getino M."/>
            <person name="Pursley I."/>
            <person name="Horton D.L."/>
            <person name="Alikhan N.F."/>
            <person name="Baker D."/>
            <person name="Gharbi K."/>
            <person name="Hall N."/>
            <person name="Watson M."/>
            <person name="Adriaenssens E.M."/>
            <person name="Foster-Nyarko E."/>
            <person name="Jarju S."/>
            <person name="Secka A."/>
            <person name="Antonio M."/>
            <person name="Oren A."/>
            <person name="Chaudhuri R.R."/>
            <person name="La Ragione R."/>
            <person name="Hildebrand F."/>
            <person name="Pallen M.J."/>
        </authorList>
    </citation>
    <scope>NUCLEOTIDE SEQUENCE</scope>
    <source>
        <strain evidence="2">ChiGjej1B1-1684</strain>
    </source>
</reference>
<keyword evidence="1" id="KW-1133">Transmembrane helix</keyword>
<protein>
    <submittedName>
        <fullName evidence="2">ABC transporter substrate-binding protein</fullName>
    </submittedName>
</protein>
<dbReference type="InterPro" id="IPR028082">
    <property type="entry name" value="Peripla_BP_I"/>
</dbReference>
<keyword evidence="1" id="KW-0812">Transmembrane</keyword>
<evidence type="ECO:0000313" key="2">
    <source>
        <dbReference type="EMBL" id="HIU50721.1"/>
    </source>
</evidence>
<dbReference type="EMBL" id="DVNG01000104">
    <property type="protein sequence ID" value="HIU50721.1"/>
    <property type="molecule type" value="Genomic_DNA"/>
</dbReference>
<name>A0A9D1S8D5_9FIRM</name>
<feature type="transmembrane region" description="Helical" evidence="1">
    <location>
        <begin position="12"/>
        <end position="34"/>
    </location>
</feature>
<proteinExistence type="predicted"/>
<dbReference type="Pfam" id="PF04392">
    <property type="entry name" value="ABC_sub_bind"/>
    <property type="match status" value="1"/>
</dbReference>
<accession>A0A9D1S8D5</accession>
<dbReference type="SUPFAM" id="SSF53822">
    <property type="entry name" value="Periplasmic binding protein-like I"/>
    <property type="match status" value="1"/>
</dbReference>
<dbReference type="CDD" id="cd06325">
    <property type="entry name" value="PBP1_ABC_unchar_transporter"/>
    <property type="match status" value="1"/>
</dbReference>
<sequence>MFVLNDYMKKNLRFIIPVAALIVLAIIFGIMYIVNNNSGQDNTDTTEPASTEPQTTMTATEELGQYKIGIMQFDDSQEYSDVYDEFVLAMEHRGFTEGVNVEYVYMNAEGDSEKCSDMAQSIVDSGVDLIFAISEENAVAAYNATKDIPIVFGAVNDPEEAELIDTNEAPGANVTGVSDYSPSIEQIDLIKTAFPEAKTVGAVYDELNESSVTQISLAETQAQTNEMTFDKYPVNDTTDFDSYITDMIEKVDVIYLPYDELLIENIDKITAVAYEHGIPVVGGNEEMVQKGCTIAYGIDYADVGKQSALMAVEILQNDGTPAEMPVRYLNELILYVNTEAKEKLGFELDETLQNKAVLLPEQNEE</sequence>
<evidence type="ECO:0000256" key="1">
    <source>
        <dbReference type="SAM" id="Phobius"/>
    </source>
</evidence>
<gene>
    <name evidence="2" type="ORF">IAD22_06890</name>
</gene>
<reference evidence="2" key="1">
    <citation type="submission" date="2020-10" db="EMBL/GenBank/DDBJ databases">
        <authorList>
            <person name="Gilroy R."/>
        </authorList>
    </citation>
    <scope>NUCLEOTIDE SEQUENCE</scope>
    <source>
        <strain evidence="2">ChiGjej1B1-1684</strain>
    </source>
</reference>
<comment type="caution">
    <text evidence="2">The sequence shown here is derived from an EMBL/GenBank/DDBJ whole genome shotgun (WGS) entry which is preliminary data.</text>
</comment>
<dbReference type="Proteomes" id="UP000824118">
    <property type="component" value="Unassembled WGS sequence"/>
</dbReference>
<keyword evidence="1" id="KW-0472">Membrane</keyword>
<dbReference type="InterPro" id="IPR007487">
    <property type="entry name" value="ABC_transpt-TYRBP-like"/>
</dbReference>